<name>A0A4U6XMF2_9PEZI</name>
<dbReference type="AlphaFoldDB" id="A0A4U6XMF2"/>
<keyword evidence="3" id="KW-1185">Reference proteome</keyword>
<reference evidence="2 3" key="1">
    <citation type="journal article" date="2019" name="PLoS ONE">
        <title>Comparative genome analysis indicates high evolutionary potential of pathogenicity genes in Colletotrichum tanaceti.</title>
        <authorList>
            <person name="Lelwala R.V."/>
            <person name="Korhonen P.K."/>
            <person name="Young N.D."/>
            <person name="Scott J.B."/>
            <person name="Ades P.A."/>
            <person name="Gasser R.B."/>
            <person name="Taylor P.W.J."/>
        </authorList>
    </citation>
    <scope>NUCLEOTIDE SEQUENCE [LARGE SCALE GENOMIC DNA]</scope>
    <source>
        <strain evidence="2">BRIP57314</strain>
    </source>
</reference>
<dbReference type="Proteomes" id="UP000310108">
    <property type="component" value="Unassembled WGS sequence"/>
</dbReference>
<feature type="compositionally biased region" description="Polar residues" evidence="1">
    <location>
        <begin position="38"/>
        <end position="54"/>
    </location>
</feature>
<dbReference type="EMBL" id="PJEX01000056">
    <property type="protein sequence ID" value="TKW56863.1"/>
    <property type="molecule type" value="Genomic_DNA"/>
</dbReference>
<sequence>MFTVRRMQELRGIAQHSHVTLVGSSAFEWGKDGPRSGQARSTETGKTGCQSPSTFIHGHVKRDHECARGPDKPVCSVPESAPFPPAPSGSNAG</sequence>
<feature type="compositionally biased region" description="Basic and acidic residues" evidence="1">
    <location>
        <begin position="62"/>
        <end position="71"/>
    </location>
</feature>
<gene>
    <name evidence="2" type="ORF">CTA1_11298</name>
</gene>
<accession>A0A4U6XMF2</accession>
<evidence type="ECO:0000313" key="3">
    <source>
        <dbReference type="Proteomes" id="UP000310108"/>
    </source>
</evidence>
<feature type="region of interest" description="Disordered" evidence="1">
    <location>
        <begin position="27"/>
        <end position="93"/>
    </location>
</feature>
<evidence type="ECO:0000256" key="1">
    <source>
        <dbReference type="SAM" id="MobiDB-lite"/>
    </source>
</evidence>
<comment type="caution">
    <text evidence="2">The sequence shown here is derived from an EMBL/GenBank/DDBJ whole genome shotgun (WGS) entry which is preliminary data.</text>
</comment>
<protein>
    <submittedName>
        <fullName evidence="2">Uncharacterized protein</fullName>
    </submittedName>
</protein>
<evidence type="ECO:0000313" key="2">
    <source>
        <dbReference type="EMBL" id="TKW56863.1"/>
    </source>
</evidence>
<proteinExistence type="predicted"/>
<organism evidence="2 3">
    <name type="scientific">Colletotrichum tanaceti</name>
    <dbReference type="NCBI Taxonomy" id="1306861"/>
    <lineage>
        <taxon>Eukaryota</taxon>
        <taxon>Fungi</taxon>
        <taxon>Dikarya</taxon>
        <taxon>Ascomycota</taxon>
        <taxon>Pezizomycotina</taxon>
        <taxon>Sordariomycetes</taxon>
        <taxon>Hypocreomycetidae</taxon>
        <taxon>Glomerellales</taxon>
        <taxon>Glomerellaceae</taxon>
        <taxon>Colletotrichum</taxon>
        <taxon>Colletotrichum destructivum species complex</taxon>
    </lineage>
</organism>